<protein>
    <submittedName>
        <fullName evidence="1">Uncharacterized protein</fullName>
    </submittedName>
</protein>
<name>A0A3P7UY98_HAEPC</name>
<dbReference type="EMBL" id="UZAF01016441">
    <property type="protein sequence ID" value="VDO28024.1"/>
    <property type="molecule type" value="Genomic_DNA"/>
</dbReference>
<dbReference type="Proteomes" id="UP000268014">
    <property type="component" value="Unassembled WGS sequence"/>
</dbReference>
<evidence type="ECO:0000313" key="2">
    <source>
        <dbReference type="Proteomes" id="UP000268014"/>
    </source>
</evidence>
<sequence length="91" mass="9456">MPIIISTSYFYMAQQQYGIGGARVGATCTVAGIVGSDLMFSDVTKDSNADFGSGVKTLPGAVAAMGGEVTVVELKKACSFSLCMFISRETV</sequence>
<keyword evidence="2" id="KW-1185">Reference proteome</keyword>
<dbReference type="AlphaFoldDB" id="A0A3P7UY98"/>
<reference evidence="1 2" key="1">
    <citation type="submission" date="2018-11" db="EMBL/GenBank/DDBJ databases">
        <authorList>
            <consortium name="Pathogen Informatics"/>
        </authorList>
    </citation>
    <scope>NUCLEOTIDE SEQUENCE [LARGE SCALE GENOMIC DNA]</scope>
    <source>
        <strain evidence="1 2">MHpl1</strain>
    </source>
</reference>
<proteinExistence type="predicted"/>
<organism evidence="1 2">
    <name type="scientific">Haemonchus placei</name>
    <name type="common">Barber's pole worm</name>
    <dbReference type="NCBI Taxonomy" id="6290"/>
    <lineage>
        <taxon>Eukaryota</taxon>
        <taxon>Metazoa</taxon>
        <taxon>Ecdysozoa</taxon>
        <taxon>Nematoda</taxon>
        <taxon>Chromadorea</taxon>
        <taxon>Rhabditida</taxon>
        <taxon>Rhabditina</taxon>
        <taxon>Rhabditomorpha</taxon>
        <taxon>Strongyloidea</taxon>
        <taxon>Trichostrongylidae</taxon>
        <taxon>Haemonchus</taxon>
    </lineage>
</organism>
<accession>A0A3P7UY98</accession>
<gene>
    <name evidence="1" type="ORF">HPLM_LOCUS6110</name>
</gene>
<evidence type="ECO:0000313" key="1">
    <source>
        <dbReference type="EMBL" id="VDO28024.1"/>
    </source>
</evidence>